<protein>
    <submittedName>
        <fullName evidence="1">Uncharacterized protein</fullName>
    </submittedName>
</protein>
<organism evidence="1 2">
    <name type="scientific">Rhododendron molle</name>
    <name type="common">Chinese azalea</name>
    <name type="synonym">Azalea mollis</name>
    <dbReference type="NCBI Taxonomy" id="49168"/>
    <lineage>
        <taxon>Eukaryota</taxon>
        <taxon>Viridiplantae</taxon>
        <taxon>Streptophyta</taxon>
        <taxon>Embryophyta</taxon>
        <taxon>Tracheophyta</taxon>
        <taxon>Spermatophyta</taxon>
        <taxon>Magnoliopsida</taxon>
        <taxon>eudicotyledons</taxon>
        <taxon>Gunneridae</taxon>
        <taxon>Pentapetalae</taxon>
        <taxon>asterids</taxon>
        <taxon>Ericales</taxon>
        <taxon>Ericaceae</taxon>
        <taxon>Ericoideae</taxon>
        <taxon>Rhodoreae</taxon>
        <taxon>Rhododendron</taxon>
    </lineage>
</organism>
<accession>A0ACC0MBU0</accession>
<evidence type="ECO:0000313" key="1">
    <source>
        <dbReference type="EMBL" id="KAI8537972.1"/>
    </source>
</evidence>
<dbReference type="Proteomes" id="UP001062846">
    <property type="component" value="Chromosome 9"/>
</dbReference>
<comment type="caution">
    <text evidence="1">The sequence shown here is derived from an EMBL/GenBank/DDBJ whole genome shotgun (WGS) entry which is preliminary data.</text>
</comment>
<evidence type="ECO:0000313" key="2">
    <source>
        <dbReference type="Proteomes" id="UP001062846"/>
    </source>
</evidence>
<keyword evidence="2" id="KW-1185">Reference proteome</keyword>
<gene>
    <name evidence="1" type="ORF">RHMOL_Rhmol09G0064700</name>
</gene>
<sequence length="135" mass="15565">MDVKKIVAIVEDAEVARIALNWALHNLVRHGDLITLLHVFPYSRSRSRNKLRIRRLKGFQLALSFKDICTNFPNVALTVSLQHTILWDFTDARFFAVFLISFRPRSHTDSVQTLLQSYGDQGRQGREGILESELK</sequence>
<proteinExistence type="predicted"/>
<dbReference type="EMBL" id="CM046396">
    <property type="protein sequence ID" value="KAI8537972.1"/>
    <property type="molecule type" value="Genomic_DNA"/>
</dbReference>
<reference evidence="1" key="1">
    <citation type="submission" date="2022-02" db="EMBL/GenBank/DDBJ databases">
        <title>Plant Genome Project.</title>
        <authorList>
            <person name="Zhang R.-G."/>
        </authorList>
    </citation>
    <scope>NUCLEOTIDE SEQUENCE</scope>
    <source>
        <strain evidence="1">AT1</strain>
    </source>
</reference>
<name>A0ACC0MBU0_RHOML</name>